<feature type="transmembrane region" description="Helical" evidence="10">
    <location>
        <begin position="179"/>
        <end position="201"/>
    </location>
</feature>
<dbReference type="Pfam" id="PF00654">
    <property type="entry name" value="Voltage_CLC"/>
    <property type="match status" value="1"/>
</dbReference>
<evidence type="ECO:0000313" key="11">
    <source>
        <dbReference type="EMBL" id="PPA75184.1"/>
    </source>
</evidence>
<sequence length="475" mass="49295">MSLTEPFRRTSAATRRLMRRKVRQINRLSRKSLQMALLLGGAGLVALMSLGFAYLADKALDWNREWVGHNGWLALLVLPFSLAGLRWLTLRFAPNAAGSGIPQVIGALSLPPGASQTSLVSLAQTLWKIPLAFFGMLAGASIGREGPSVQVGAALMLAWGDFWKRRGVKLRGFHANELIAAGAAGGLAAAFNAPLAGVIFAIEELGRGTVLRWQRLVLIGVLAAGFLVVAVQGNNPYFGVFGGAPLAHGMVMWIVICGAINGALGGIFARLLGKGAAGAAPAAWRAWIRAHPIWTAFIMGLVLAVIGLCTAGSVYGTGYGVAADLLSGNDTAPVGFGLAKLAATVASYWAGIPGGIFTPALTTGAGIGQHIWELAGEGVDQRVLVLVSMAAFLAAATQAPLTASVVVMEMTGSQPMLFWLLVGSLLASGVSRQFCPQPFYHLAAGRFRRQAIVEAGRAAQSGAGAATAPSKPASP</sequence>
<keyword evidence="7" id="KW-0869">Chloride channel</keyword>
<evidence type="ECO:0000313" key="12">
    <source>
        <dbReference type="Proteomes" id="UP000239990"/>
    </source>
</evidence>
<feature type="transmembrane region" description="Helical" evidence="10">
    <location>
        <begin position="383"/>
        <end position="407"/>
    </location>
</feature>
<dbReference type="PRINTS" id="PR00762">
    <property type="entry name" value="CLCHANNEL"/>
</dbReference>
<keyword evidence="5" id="KW-0406">Ion transport</keyword>
<keyword evidence="6 10" id="KW-0472">Membrane</keyword>
<evidence type="ECO:0000256" key="3">
    <source>
        <dbReference type="ARBA" id="ARBA00022692"/>
    </source>
</evidence>
<feature type="transmembrane region" description="Helical" evidence="10">
    <location>
        <begin position="293"/>
        <end position="315"/>
    </location>
</feature>
<evidence type="ECO:0000256" key="8">
    <source>
        <dbReference type="ARBA" id="ARBA00023214"/>
    </source>
</evidence>
<gene>
    <name evidence="11" type="ORF">C4E15_17805</name>
</gene>
<comment type="subcellular location">
    <subcellularLocation>
        <location evidence="1">Membrane</location>
        <topology evidence="1">Multi-pass membrane protein</topology>
    </subcellularLocation>
</comment>
<dbReference type="Gene3D" id="1.10.3080.10">
    <property type="entry name" value="Clc chloride channel"/>
    <property type="match status" value="1"/>
</dbReference>
<keyword evidence="3 10" id="KW-0812">Transmembrane</keyword>
<evidence type="ECO:0000256" key="7">
    <source>
        <dbReference type="ARBA" id="ARBA00023173"/>
    </source>
</evidence>
<reference evidence="11 12" key="1">
    <citation type="submission" date="2018-02" db="EMBL/GenBank/DDBJ databases">
        <title>Draft Genome of Achromobacter spanius stain 6.</title>
        <authorList>
            <person name="Gunasekera T.S."/>
            <person name="Radwan O."/>
            <person name="Ruiz O.N."/>
        </authorList>
    </citation>
    <scope>NUCLEOTIDE SEQUENCE [LARGE SCALE GENOMIC DNA]</scope>
    <source>
        <strain evidence="11 12">6</strain>
    </source>
</reference>
<evidence type="ECO:0000256" key="9">
    <source>
        <dbReference type="ARBA" id="ARBA00023303"/>
    </source>
</evidence>
<dbReference type="InterPro" id="IPR001807">
    <property type="entry name" value="ClC"/>
</dbReference>
<evidence type="ECO:0000256" key="6">
    <source>
        <dbReference type="ARBA" id="ARBA00023136"/>
    </source>
</evidence>
<evidence type="ECO:0000256" key="5">
    <source>
        <dbReference type="ARBA" id="ARBA00023065"/>
    </source>
</evidence>
<keyword evidence="4 10" id="KW-1133">Transmembrane helix</keyword>
<keyword evidence="2" id="KW-0813">Transport</keyword>
<dbReference type="InterPro" id="IPR050368">
    <property type="entry name" value="ClC-type_chloride_channel"/>
</dbReference>
<accession>A0A2S5GQI6</accession>
<feature type="transmembrane region" description="Helical" evidence="10">
    <location>
        <begin position="251"/>
        <end position="272"/>
    </location>
</feature>
<keyword evidence="9" id="KW-0407">Ion channel</keyword>
<dbReference type="Proteomes" id="UP000239990">
    <property type="component" value="Unassembled WGS sequence"/>
</dbReference>
<dbReference type="GO" id="GO:0005254">
    <property type="term" value="F:chloride channel activity"/>
    <property type="evidence" value="ECO:0007669"/>
    <property type="project" value="UniProtKB-KW"/>
</dbReference>
<dbReference type="SUPFAM" id="SSF81340">
    <property type="entry name" value="Clc chloride channel"/>
    <property type="match status" value="1"/>
</dbReference>
<dbReference type="PANTHER" id="PTHR43427">
    <property type="entry name" value="CHLORIDE CHANNEL PROTEIN CLC-E"/>
    <property type="match status" value="1"/>
</dbReference>
<protein>
    <submittedName>
        <fullName evidence="11">Chloride channel protein EriC</fullName>
    </submittedName>
</protein>
<comment type="caution">
    <text evidence="11">The sequence shown here is derived from an EMBL/GenBank/DDBJ whole genome shotgun (WGS) entry which is preliminary data.</text>
</comment>
<dbReference type="OrthoDB" id="9767361at2"/>
<name>A0A2S5GQI6_9BURK</name>
<dbReference type="InterPro" id="IPR014743">
    <property type="entry name" value="Cl-channel_core"/>
</dbReference>
<evidence type="ECO:0000256" key="4">
    <source>
        <dbReference type="ARBA" id="ARBA00022989"/>
    </source>
</evidence>
<evidence type="ECO:0000256" key="1">
    <source>
        <dbReference type="ARBA" id="ARBA00004141"/>
    </source>
</evidence>
<evidence type="ECO:0000256" key="10">
    <source>
        <dbReference type="SAM" id="Phobius"/>
    </source>
</evidence>
<feature type="transmembrane region" description="Helical" evidence="10">
    <location>
        <begin position="71"/>
        <end position="89"/>
    </location>
</feature>
<dbReference type="GO" id="GO:0034707">
    <property type="term" value="C:chloride channel complex"/>
    <property type="evidence" value="ECO:0007669"/>
    <property type="project" value="UniProtKB-KW"/>
</dbReference>
<organism evidence="11 12">
    <name type="scientific">Achromobacter spanius</name>
    <dbReference type="NCBI Taxonomy" id="217203"/>
    <lineage>
        <taxon>Bacteria</taxon>
        <taxon>Pseudomonadati</taxon>
        <taxon>Pseudomonadota</taxon>
        <taxon>Betaproteobacteria</taxon>
        <taxon>Burkholderiales</taxon>
        <taxon>Alcaligenaceae</taxon>
        <taxon>Achromobacter</taxon>
    </lineage>
</organism>
<proteinExistence type="predicted"/>
<dbReference type="RefSeq" id="WP_046804700.1">
    <property type="nucleotide sequence ID" value="NZ_PREU01000007.1"/>
</dbReference>
<dbReference type="PANTHER" id="PTHR43427:SF6">
    <property type="entry name" value="CHLORIDE CHANNEL PROTEIN CLC-E"/>
    <property type="match status" value="1"/>
</dbReference>
<keyword evidence="8" id="KW-0868">Chloride</keyword>
<evidence type="ECO:0000256" key="2">
    <source>
        <dbReference type="ARBA" id="ARBA00022448"/>
    </source>
</evidence>
<dbReference type="CDD" id="cd01034">
    <property type="entry name" value="EriC_like"/>
    <property type="match status" value="1"/>
</dbReference>
<dbReference type="AlphaFoldDB" id="A0A2S5GQI6"/>
<dbReference type="EMBL" id="PREU01000007">
    <property type="protein sequence ID" value="PPA75184.1"/>
    <property type="molecule type" value="Genomic_DNA"/>
</dbReference>
<feature type="transmembrane region" description="Helical" evidence="10">
    <location>
        <begin position="213"/>
        <end position="231"/>
    </location>
</feature>